<feature type="transmembrane region" description="Helical" evidence="8">
    <location>
        <begin position="306"/>
        <end position="331"/>
    </location>
</feature>
<dbReference type="SUPFAM" id="SSF90123">
    <property type="entry name" value="ABC transporter transmembrane region"/>
    <property type="match status" value="1"/>
</dbReference>
<proteinExistence type="predicted"/>
<feature type="domain" description="ABC transporter" evidence="9">
    <location>
        <begin position="366"/>
        <end position="617"/>
    </location>
</feature>
<accession>A0ABX8BFR8</accession>
<sequence length="644" mass="69272">MPSDAPGSAPRDGMGPRAACARALRSLEIAWRAAPWSLVLYSVLTVAAGVLPAGATLVTKWLLDILQAGDGAEGVPGPLAEAPLLLVVLLGMFTLVSALSEYVLTYLSSRLKRAVALLVQERLYGAVDRIAGLRRFEDPAFLDRLRMAQTAATTAPEEILGSLFGTVRWALTITGFLGILLTISPVITAITVVSALPMLFVQMMLDRERAGMLWRMSPRMRRQMFYQQLMLDPAAIKETRLFGAGGFLLRRMRGELLRINGAEERLDRRTVLGHGPLALLGALVSAGGLVWMVAGALRGEFTIGDVSAFIAAVAGVQSSLGGIVGSLTGAYQALLLMGHYQDVVSTPSDLPVPADPRPVGRLREGIELEDVWFRYTDDGPWVLRGVSLTIPAEGSLALVGLNGAGKSTLVKLLCRMYDPTRGRVLWDGTDLREMDLGALRSRMSAVFQDFMSYELPVRENIALGALEDGDDGDRIREAARTAGADGFIGDLPHGYDTMLSRVFYQSEDGDEDTESGTTLSGGQWQKLAIARSMMRRGRDLLIVDEPTSGLDPEAEREVQDRLRALRTGAATVMISHRLGAVRGADRIVVLEDGVVTERGDHGELMARGGEYARLFSLQAEGYTGGDAPGDAPGGPPAEPDEVMA</sequence>
<dbReference type="InterPro" id="IPR003593">
    <property type="entry name" value="AAA+_ATPase"/>
</dbReference>
<dbReference type="Gene3D" id="3.40.50.300">
    <property type="entry name" value="P-loop containing nucleotide triphosphate hydrolases"/>
    <property type="match status" value="1"/>
</dbReference>
<comment type="subcellular location">
    <subcellularLocation>
        <location evidence="1">Cell membrane</location>
        <topology evidence="1">Multi-pass membrane protein</topology>
    </subcellularLocation>
</comment>
<evidence type="ECO:0000259" key="10">
    <source>
        <dbReference type="PROSITE" id="PS50929"/>
    </source>
</evidence>
<feature type="transmembrane region" description="Helical" evidence="8">
    <location>
        <begin position="38"/>
        <end position="63"/>
    </location>
</feature>
<dbReference type="Gene3D" id="1.20.1560.10">
    <property type="entry name" value="ABC transporter type 1, transmembrane domain"/>
    <property type="match status" value="1"/>
</dbReference>
<evidence type="ECO:0000256" key="8">
    <source>
        <dbReference type="SAM" id="Phobius"/>
    </source>
</evidence>
<name>A0ABX8BFR8_9ACTN</name>
<feature type="transmembrane region" description="Helical" evidence="8">
    <location>
        <begin position="83"/>
        <end position="104"/>
    </location>
</feature>
<evidence type="ECO:0000256" key="6">
    <source>
        <dbReference type="ARBA" id="ARBA00023136"/>
    </source>
</evidence>
<dbReference type="GO" id="GO:0005524">
    <property type="term" value="F:ATP binding"/>
    <property type="evidence" value="ECO:0007669"/>
    <property type="project" value="UniProtKB-KW"/>
</dbReference>
<keyword evidence="5 8" id="KW-1133">Transmembrane helix</keyword>
<feature type="transmembrane region" description="Helical" evidence="8">
    <location>
        <begin position="176"/>
        <end position="205"/>
    </location>
</feature>
<dbReference type="SUPFAM" id="SSF52540">
    <property type="entry name" value="P-loop containing nucleoside triphosphate hydrolases"/>
    <property type="match status" value="1"/>
</dbReference>
<keyword evidence="3" id="KW-0547">Nucleotide-binding</keyword>
<dbReference type="PROSITE" id="PS50893">
    <property type="entry name" value="ABC_TRANSPORTER_2"/>
    <property type="match status" value="1"/>
</dbReference>
<feature type="region of interest" description="Disordered" evidence="7">
    <location>
        <begin position="620"/>
        <end position="644"/>
    </location>
</feature>
<keyword evidence="6 8" id="KW-0472">Membrane</keyword>
<dbReference type="Pfam" id="PF00005">
    <property type="entry name" value="ABC_tran"/>
    <property type="match status" value="1"/>
</dbReference>
<dbReference type="InterPro" id="IPR017871">
    <property type="entry name" value="ABC_transporter-like_CS"/>
</dbReference>
<dbReference type="InterPro" id="IPR011527">
    <property type="entry name" value="ABC1_TM_dom"/>
</dbReference>
<dbReference type="EMBL" id="CP074133">
    <property type="protein sequence ID" value="QUX20981.1"/>
    <property type="molecule type" value="Genomic_DNA"/>
</dbReference>
<evidence type="ECO:0000313" key="12">
    <source>
        <dbReference type="Proteomes" id="UP000676079"/>
    </source>
</evidence>
<gene>
    <name evidence="11" type="ORF">KGD84_21315</name>
</gene>
<evidence type="ECO:0000313" key="11">
    <source>
        <dbReference type="EMBL" id="QUX20981.1"/>
    </source>
</evidence>
<evidence type="ECO:0000256" key="4">
    <source>
        <dbReference type="ARBA" id="ARBA00022840"/>
    </source>
</evidence>
<evidence type="ECO:0000256" key="1">
    <source>
        <dbReference type="ARBA" id="ARBA00004651"/>
    </source>
</evidence>
<evidence type="ECO:0000256" key="5">
    <source>
        <dbReference type="ARBA" id="ARBA00022989"/>
    </source>
</evidence>
<dbReference type="InterPro" id="IPR003439">
    <property type="entry name" value="ABC_transporter-like_ATP-bd"/>
</dbReference>
<evidence type="ECO:0000256" key="3">
    <source>
        <dbReference type="ARBA" id="ARBA00022741"/>
    </source>
</evidence>
<dbReference type="InterPro" id="IPR027417">
    <property type="entry name" value="P-loop_NTPase"/>
</dbReference>
<organism evidence="11 12">
    <name type="scientific">Nocardiopsis changdeensis</name>
    <dbReference type="NCBI Taxonomy" id="2831969"/>
    <lineage>
        <taxon>Bacteria</taxon>
        <taxon>Bacillati</taxon>
        <taxon>Actinomycetota</taxon>
        <taxon>Actinomycetes</taxon>
        <taxon>Streptosporangiales</taxon>
        <taxon>Nocardiopsidaceae</taxon>
        <taxon>Nocardiopsis</taxon>
    </lineage>
</organism>
<dbReference type="SMART" id="SM00382">
    <property type="entry name" value="AAA"/>
    <property type="match status" value="1"/>
</dbReference>
<reference evidence="11 12" key="1">
    <citation type="submission" date="2021-05" db="EMBL/GenBank/DDBJ databases">
        <title>Direct Submission.</title>
        <authorList>
            <person name="Li K."/>
            <person name="Gao J."/>
        </authorList>
    </citation>
    <scope>NUCLEOTIDE SEQUENCE [LARGE SCALE GENOMIC DNA]</scope>
    <source>
        <strain evidence="11 12">Mg02</strain>
    </source>
</reference>
<feature type="transmembrane region" description="Helical" evidence="8">
    <location>
        <begin position="270"/>
        <end position="294"/>
    </location>
</feature>
<dbReference type="Proteomes" id="UP000676079">
    <property type="component" value="Chromosome"/>
</dbReference>
<protein>
    <submittedName>
        <fullName evidence="11">ABC transporter ATP-binding protein</fullName>
    </submittedName>
</protein>
<dbReference type="PROSITE" id="PS50929">
    <property type="entry name" value="ABC_TM1F"/>
    <property type="match status" value="1"/>
</dbReference>
<keyword evidence="12" id="KW-1185">Reference proteome</keyword>
<keyword evidence="4 11" id="KW-0067">ATP-binding</keyword>
<evidence type="ECO:0000259" key="9">
    <source>
        <dbReference type="PROSITE" id="PS50893"/>
    </source>
</evidence>
<dbReference type="InterPro" id="IPR036640">
    <property type="entry name" value="ABC1_TM_sf"/>
</dbReference>
<keyword evidence="2 8" id="KW-0812">Transmembrane</keyword>
<dbReference type="PANTHER" id="PTHR43394">
    <property type="entry name" value="ATP-DEPENDENT PERMEASE MDL1, MITOCHONDRIAL"/>
    <property type="match status" value="1"/>
</dbReference>
<dbReference type="RefSeq" id="WP_220562177.1">
    <property type="nucleotide sequence ID" value="NZ_CP074133.1"/>
</dbReference>
<feature type="domain" description="ABC transmembrane type-1" evidence="10">
    <location>
        <begin position="39"/>
        <end position="332"/>
    </location>
</feature>
<evidence type="ECO:0000256" key="2">
    <source>
        <dbReference type="ARBA" id="ARBA00022692"/>
    </source>
</evidence>
<evidence type="ECO:0000256" key="7">
    <source>
        <dbReference type="SAM" id="MobiDB-lite"/>
    </source>
</evidence>
<dbReference type="PROSITE" id="PS00211">
    <property type="entry name" value="ABC_TRANSPORTER_1"/>
    <property type="match status" value="1"/>
</dbReference>
<dbReference type="PANTHER" id="PTHR43394:SF1">
    <property type="entry name" value="ATP-BINDING CASSETTE SUB-FAMILY B MEMBER 10, MITOCHONDRIAL"/>
    <property type="match status" value="1"/>
</dbReference>
<dbReference type="InterPro" id="IPR039421">
    <property type="entry name" value="Type_1_exporter"/>
</dbReference>